<proteinExistence type="predicted"/>
<accession>X5H054</accession>
<dbReference type="Proteomes" id="UP000023762">
    <property type="component" value="Chromosome"/>
</dbReference>
<dbReference type="AlphaFoldDB" id="X5H054"/>
<evidence type="ECO:0000313" key="3">
    <source>
        <dbReference type="Proteomes" id="UP000023762"/>
    </source>
</evidence>
<dbReference type="OrthoDB" id="10001814at2"/>
<keyword evidence="1" id="KW-1133">Transmembrane helix</keyword>
<keyword evidence="3" id="KW-1185">Reference proteome</keyword>
<organism evidence="2 3">
    <name type="scientific">Ehrlichia japonica</name>
    <dbReference type="NCBI Taxonomy" id="391036"/>
    <lineage>
        <taxon>Bacteria</taxon>
        <taxon>Pseudomonadati</taxon>
        <taxon>Pseudomonadota</taxon>
        <taxon>Alphaproteobacteria</taxon>
        <taxon>Rickettsiales</taxon>
        <taxon>Anaplasmataceae</taxon>
        <taxon>Ehrlichia</taxon>
    </lineage>
</organism>
<gene>
    <name evidence="2" type="ORF">EHF_0240</name>
</gene>
<evidence type="ECO:0000313" key="2">
    <source>
        <dbReference type="EMBL" id="AHX04199.1"/>
    </source>
</evidence>
<protein>
    <submittedName>
        <fullName evidence="2">Uncharacterized protein</fullName>
    </submittedName>
</protein>
<keyword evidence="1" id="KW-0472">Membrane</keyword>
<feature type="transmembrane region" description="Helical" evidence="1">
    <location>
        <begin position="6"/>
        <end position="26"/>
    </location>
</feature>
<keyword evidence="1" id="KW-0812">Transmembrane</keyword>
<dbReference type="RefSeq" id="WP_044194169.1">
    <property type="nucleotide sequence ID" value="NZ_CP007474.1"/>
</dbReference>
<dbReference type="EMBL" id="CP007474">
    <property type="protein sequence ID" value="AHX04199.1"/>
    <property type="molecule type" value="Genomic_DNA"/>
</dbReference>
<evidence type="ECO:0000256" key="1">
    <source>
        <dbReference type="SAM" id="Phobius"/>
    </source>
</evidence>
<name>X5H054_9RICK</name>
<dbReference type="KEGG" id="ehh:EHF_0240"/>
<reference evidence="2 3" key="1">
    <citation type="submission" date="2014-03" db="EMBL/GenBank/DDBJ databases">
        <title>Sequencing and Comparison of Genomes and Transcriptome Profiles of Human Ehrlichiosis Agents.</title>
        <authorList>
            <person name="Lin M."/>
            <person name="Daugherty S.C."/>
            <person name="Nagaraj S."/>
            <person name="Cheng Z."/>
            <person name="Xiong Q."/>
            <person name="Lin F.-Y."/>
            <person name="Sengamalay N."/>
            <person name="Ott S."/>
            <person name="Godinez A."/>
            <person name="Tallon L.J."/>
            <person name="Sadzewicz L."/>
            <person name="Fraser C.M."/>
            <person name="Dunning Hotopp J.C."/>
            <person name="Rikihisa Y."/>
        </authorList>
    </citation>
    <scope>NUCLEOTIDE SEQUENCE [LARGE SCALE GENOMIC DNA]</scope>
    <source>
        <strain evidence="2 3">HF</strain>
    </source>
</reference>
<dbReference type="HOGENOM" id="CLU_1150444_0_0_5"/>
<sequence length="221" mass="24783">MDTSGIIGLVVGILVFVFLVVLYYLIRSLLKPKLHLKSDDVLKDSVVDSGKKTQPNAHLQAAVIINFDRRTATNAISVARDLRFQLSSVYCYQNIVRHLVDASDECIDPSESSPPERITNLDMKLCQFAEEIKNSLVATIEIAEESTVVPKEIYSAMVDNYNVIYGLGQHLKELLQEVFSPTYDLQTIMAYNLAIEAVRTECTRKSFIFNSTGVSNPSMQR</sequence>